<dbReference type="HAMAP" id="MF_00175">
    <property type="entry name" value="ClpX"/>
    <property type="match status" value="1"/>
</dbReference>
<reference evidence="10" key="1">
    <citation type="journal article" date="2019" name="Int. J. Syst. Evol. Microbiol.">
        <title>The Global Catalogue of Microorganisms (GCM) 10K type strain sequencing project: providing services to taxonomists for standard genome sequencing and annotation.</title>
        <authorList>
            <consortium name="The Broad Institute Genomics Platform"/>
            <consortium name="The Broad Institute Genome Sequencing Center for Infectious Disease"/>
            <person name="Wu L."/>
            <person name="Ma J."/>
        </authorList>
    </citation>
    <scope>NUCLEOTIDE SEQUENCE [LARGE SCALE GENOMIC DNA]</scope>
    <source>
        <strain evidence="10">KCTC 13128</strain>
    </source>
</reference>
<keyword evidence="9" id="KW-0378">Hydrolase</keyword>
<evidence type="ECO:0000313" key="10">
    <source>
        <dbReference type="Proteomes" id="UP001595279"/>
    </source>
</evidence>
<dbReference type="RefSeq" id="WP_390270659.1">
    <property type="nucleotide sequence ID" value="NZ_JBHRSA010000031.1"/>
</dbReference>
<dbReference type="SUPFAM" id="SSF57716">
    <property type="entry name" value="Glucocorticoid receptor-like (DNA-binding domain)"/>
    <property type="match status" value="1"/>
</dbReference>
<keyword evidence="9" id="KW-0645">Protease</keyword>
<dbReference type="NCBIfam" id="TIGR00382">
    <property type="entry name" value="clpX"/>
    <property type="match status" value="1"/>
</dbReference>
<dbReference type="InterPro" id="IPR003593">
    <property type="entry name" value="AAA+_ATPase"/>
</dbReference>
<dbReference type="SUPFAM" id="SSF52540">
    <property type="entry name" value="P-loop containing nucleoside triphosphate hydrolases"/>
    <property type="match status" value="1"/>
</dbReference>
<feature type="binding site" evidence="6 7">
    <location>
        <position position="13"/>
    </location>
    <ligand>
        <name>Zn(2+)</name>
        <dbReference type="ChEBI" id="CHEBI:29105"/>
    </ligand>
</feature>
<protein>
    <recommendedName>
        <fullName evidence="6">ATP-dependent Clp protease ATP-binding subunit ClpX</fullName>
    </recommendedName>
</protein>
<keyword evidence="3 6" id="KW-0862">Zinc</keyword>
<dbReference type="SMART" id="SM00994">
    <property type="entry name" value="zf-C4_ClpX"/>
    <property type="match status" value="1"/>
</dbReference>
<proteinExistence type="inferred from homology"/>
<dbReference type="NCBIfam" id="NF003745">
    <property type="entry name" value="PRK05342.1"/>
    <property type="match status" value="1"/>
</dbReference>
<dbReference type="InterPro" id="IPR004487">
    <property type="entry name" value="Clp_protease_ATP-bd_su_ClpX"/>
</dbReference>
<dbReference type="PROSITE" id="PS51902">
    <property type="entry name" value="CLPX_ZB"/>
    <property type="match status" value="1"/>
</dbReference>
<dbReference type="GO" id="GO:0005524">
    <property type="term" value="F:ATP binding"/>
    <property type="evidence" value="ECO:0007669"/>
    <property type="project" value="UniProtKB-KW"/>
</dbReference>
<comment type="similarity">
    <text evidence="6 7">Belongs to the ClpX chaperone family.</text>
</comment>
<dbReference type="SMART" id="SM00382">
    <property type="entry name" value="AAA"/>
    <property type="match status" value="1"/>
</dbReference>
<dbReference type="PANTHER" id="PTHR48102">
    <property type="entry name" value="ATP-DEPENDENT CLP PROTEASE ATP-BINDING SUBUNIT CLPX-LIKE, MITOCHONDRIAL-RELATED"/>
    <property type="match status" value="1"/>
</dbReference>
<comment type="caution">
    <text evidence="9">The sequence shown here is derived from an EMBL/GenBank/DDBJ whole genome shotgun (WGS) entry which is preliminary data.</text>
</comment>
<dbReference type="Gene3D" id="6.20.220.10">
    <property type="entry name" value="ClpX chaperone, C4-type zinc finger domain"/>
    <property type="match status" value="1"/>
</dbReference>
<evidence type="ECO:0000256" key="6">
    <source>
        <dbReference type="HAMAP-Rule" id="MF_00175"/>
    </source>
</evidence>
<dbReference type="InterPro" id="IPR019489">
    <property type="entry name" value="Clp_ATPase_C"/>
</dbReference>
<keyword evidence="4 6" id="KW-0067">ATP-binding</keyword>
<dbReference type="SMART" id="SM01086">
    <property type="entry name" value="ClpB_D2-small"/>
    <property type="match status" value="1"/>
</dbReference>
<organism evidence="9 10">
    <name type="scientific">Virgibacillus xinjiangensis</name>
    <dbReference type="NCBI Taxonomy" id="393090"/>
    <lineage>
        <taxon>Bacteria</taxon>
        <taxon>Bacillati</taxon>
        <taxon>Bacillota</taxon>
        <taxon>Bacilli</taxon>
        <taxon>Bacillales</taxon>
        <taxon>Bacillaceae</taxon>
        <taxon>Virgibacillus</taxon>
    </lineage>
</organism>
<dbReference type="Gene3D" id="1.10.8.60">
    <property type="match status" value="1"/>
</dbReference>
<dbReference type="InterPro" id="IPR010603">
    <property type="entry name" value="Znf_CppX_C4"/>
</dbReference>
<accession>A0ABV7CVB9</accession>
<evidence type="ECO:0000256" key="2">
    <source>
        <dbReference type="ARBA" id="ARBA00022741"/>
    </source>
</evidence>
<feature type="binding site" evidence="6 7">
    <location>
        <position position="35"/>
    </location>
    <ligand>
        <name>Zn(2+)</name>
        <dbReference type="ChEBI" id="CHEBI:29105"/>
    </ligand>
</feature>
<evidence type="ECO:0000256" key="4">
    <source>
        <dbReference type="ARBA" id="ARBA00022840"/>
    </source>
</evidence>
<dbReference type="GO" id="GO:0004252">
    <property type="term" value="F:serine-type endopeptidase activity"/>
    <property type="evidence" value="ECO:0007669"/>
    <property type="project" value="UniProtKB-EC"/>
</dbReference>
<dbReference type="EMBL" id="JBHRSA010000031">
    <property type="protein sequence ID" value="MFC3040038.1"/>
    <property type="molecule type" value="Genomic_DNA"/>
</dbReference>
<dbReference type="CDD" id="cd19497">
    <property type="entry name" value="RecA-like_ClpX"/>
    <property type="match status" value="1"/>
</dbReference>
<dbReference type="InterPro" id="IPR027417">
    <property type="entry name" value="P-loop_NTPase"/>
</dbReference>
<dbReference type="InterPro" id="IPR038366">
    <property type="entry name" value="Znf_CppX_C4_sf"/>
</dbReference>
<name>A0ABV7CVB9_9BACI</name>
<keyword evidence="10" id="KW-1185">Reference proteome</keyword>
<dbReference type="Proteomes" id="UP001595279">
    <property type="component" value="Unassembled WGS sequence"/>
</dbReference>
<sequence>MFKFNEEKGQLKCSFCGKSQEQVRKLVAGPGVYICDECIELCTEIVEEELGTEEEVELKEIPKPKEIRETLDDYVIGQDKAKKNLSVAVYNHYKRINSPKNADDVELAKSNIAMLGPTGSGKTLLAQTLARIINVPFAMADATSLTEAGYVGEDVENILLKLIQAADYDVEKAEKGIIYIDEIDKVARKSENPSITRDVSGEGVQQALLKILEGTVASVPPQGGRKHPHQEFIQIDTTNILFIVGGAFDGIDQVIKRRLGEKVIGFGANAEQENLEPAELLEKVLPEDLLRYGLIPEFIGRIPVVASLTPLDEEALVEILTKPKNALVKQYNKLFQMDDVELDFEDGALEEIAKKAIERKTGARGLRSIIEGIMLDVMFELPSREDIEKCIITKDTISRENGSPKLVFRDGTVKEGNKTLPKESA</sequence>
<keyword evidence="2 6" id="KW-0547">Nucleotide-binding</keyword>
<feature type="binding site" evidence="6 7">
    <location>
        <position position="38"/>
    </location>
    <ligand>
        <name>Zn(2+)</name>
        <dbReference type="ChEBI" id="CHEBI:29105"/>
    </ligand>
</feature>
<dbReference type="Pfam" id="PF07724">
    <property type="entry name" value="AAA_2"/>
    <property type="match status" value="1"/>
</dbReference>
<evidence type="ECO:0000313" key="9">
    <source>
        <dbReference type="EMBL" id="MFC3040038.1"/>
    </source>
</evidence>
<dbReference type="Gene3D" id="3.40.50.300">
    <property type="entry name" value="P-loop containing nucleotide triphosphate hydrolases"/>
    <property type="match status" value="1"/>
</dbReference>
<feature type="binding site" evidence="6">
    <location>
        <begin position="117"/>
        <end position="124"/>
    </location>
    <ligand>
        <name>ATP</name>
        <dbReference type="ChEBI" id="CHEBI:30616"/>
    </ligand>
</feature>
<evidence type="ECO:0000256" key="3">
    <source>
        <dbReference type="ARBA" id="ARBA00022833"/>
    </source>
</evidence>
<feature type="domain" description="ClpX-type ZB" evidence="8">
    <location>
        <begin position="1"/>
        <end position="54"/>
    </location>
</feature>
<gene>
    <name evidence="6 9" type="primary">clpX</name>
    <name evidence="9" type="ORF">ACFOGI_07210</name>
</gene>
<dbReference type="PANTHER" id="PTHR48102:SF7">
    <property type="entry name" value="ATP-DEPENDENT CLP PROTEASE ATP-BINDING SUBUNIT CLPX-LIKE, MITOCHONDRIAL"/>
    <property type="match status" value="1"/>
</dbReference>
<evidence type="ECO:0000259" key="8">
    <source>
        <dbReference type="PROSITE" id="PS51902"/>
    </source>
</evidence>
<dbReference type="InterPro" id="IPR003959">
    <property type="entry name" value="ATPase_AAA_core"/>
</dbReference>
<keyword evidence="1 6" id="KW-0479">Metal-binding</keyword>
<dbReference type="InterPro" id="IPR059188">
    <property type="entry name" value="Znf_CLPX-like"/>
</dbReference>
<evidence type="ECO:0000256" key="5">
    <source>
        <dbReference type="ARBA" id="ARBA00023186"/>
    </source>
</evidence>
<comment type="subunit">
    <text evidence="6">Component of the ClpX-ClpP complex. Forms a hexameric ring that, in the presence of ATP, binds to fourteen ClpP subunits assembled into a disk-like structure with a central cavity, resembling the structure of eukaryotic proteasomes.</text>
</comment>
<dbReference type="InterPro" id="IPR046425">
    <property type="entry name" value="ClpX_bact"/>
</dbReference>
<feature type="binding site" evidence="6 7">
    <location>
        <position position="16"/>
    </location>
    <ligand>
        <name>Zn(2+)</name>
        <dbReference type="ChEBI" id="CHEBI:29105"/>
    </ligand>
</feature>
<dbReference type="GO" id="GO:0006508">
    <property type="term" value="P:proteolysis"/>
    <property type="evidence" value="ECO:0007669"/>
    <property type="project" value="UniProtKB-KW"/>
</dbReference>
<dbReference type="Pfam" id="PF10431">
    <property type="entry name" value="ClpB_D2-small"/>
    <property type="match status" value="1"/>
</dbReference>
<dbReference type="InterPro" id="IPR050052">
    <property type="entry name" value="ATP-dep_Clp_protease_ClpX"/>
</dbReference>
<comment type="function">
    <text evidence="6">ATP-dependent specificity component of the Clp protease. It directs the protease to specific substrates. Can perform chaperone functions in the absence of ClpP.</text>
</comment>
<evidence type="ECO:0000256" key="1">
    <source>
        <dbReference type="ARBA" id="ARBA00022723"/>
    </source>
</evidence>
<dbReference type="Pfam" id="PF06689">
    <property type="entry name" value="zf-C4_ClpX"/>
    <property type="match status" value="1"/>
</dbReference>
<keyword evidence="5 6" id="KW-0143">Chaperone</keyword>
<evidence type="ECO:0000256" key="7">
    <source>
        <dbReference type="PROSITE-ProRule" id="PRU01250"/>
    </source>
</evidence>